<dbReference type="EMBL" id="LEKV01007769">
    <property type="protein sequence ID" value="KVG70384.1"/>
    <property type="molecule type" value="Genomic_DNA"/>
</dbReference>
<reference evidence="2 3" key="1">
    <citation type="journal article" date="2016" name="Sci. Rep.">
        <title>The genome sequence of the outbreeding globe artichoke constructed de novo incorporating a phase-aware low-pass sequencing strategy of F1 progeny.</title>
        <authorList>
            <person name="Scaglione D."/>
            <person name="Reyes-Chin-Wo S."/>
            <person name="Acquadro A."/>
            <person name="Froenicke L."/>
            <person name="Portis E."/>
            <person name="Beitel C."/>
            <person name="Tirone M."/>
            <person name="Mauro R."/>
            <person name="Lo Monaco A."/>
            <person name="Mauromicale G."/>
            <person name="Faccioli P."/>
            <person name="Cattivelli L."/>
            <person name="Rieseberg L."/>
            <person name="Michelmore R."/>
            <person name="Lanteri S."/>
        </authorList>
    </citation>
    <scope>NUCLEOTIDE SEQUENCE [LARGE SCALE GENOMIC DNA]</scope>
    <source>
        <strain evidence="2">2C</strain>
    </source>
</reference>
<dbReference type="Proteomes" id="UP000243975">
    <property type="component" value="Unassembled WGS sequence"/>
</dbReference>
<evidence type="ECO:0000313" key="3">
    <source>
        <dbReference type="Proteomes" id="UP000243975"/>
    </source>
</evidence>
<proteinExistence type="predicted"/>
<keyword evidence="3" id="KW-1185">Reference proteome</keyword>
<evidence type="ECO:0000313" key="2">
    <source>
        <dbReference type="EMBL" id="KVG70384.1"/>
    </source>
</evidence>
<name>A0A124RCB9_CYNCS</name>
<sequence length="141" mass="16301">MQMRKLVRCRMGKKKKKRKHAEADETKASTPSKKKEKKTEVEKDLAKSRVDVAHEIRLAKEAEAAMDRHVNKAVEKAANYDPIVAEDKQGINKEVIVIIFSLHIYIKKLKSSASQHLSYATTNDHIDCFRNHYGENELWKK</sequence>
<feature type="region of interest" description="Disordered" evidence="1">
    <location>
        <begin position="1"/>
        <end position="46"/>
    </location>
</feature>
<evidence type="ECO:0000256" key="1">
    <source>
        <dbReference type="SAM" id="MobiDB-lite"/>
    </source>
</evidence>
<gene>
    <name evidence="2" type="ORF">Ccrd_026261</name>
</gene>
<dbReference type="AlphaFoldDB" id="A0A124RCB9"/>
<organism evidence="2 3">
    <name type="scientific">Cynara cardunculus var. scolymus</name>
    <name type="common">Globe artichoke</name>
    <name type="synonym">Cynara scolymus</name>
    <dbReference type="NCBI Taxonomy" id="59895"/>
    <lineage>
        <taxon>Eukaryota</taxon>
        <taxon>Viridiplantae</taxon>
        <taxon>Streptophyta</taxon>
        <taxon>Embryophyta</taxon>
        <taxon>Tracheophyta</taxon>
        <taxon>Spermatophyta</taxon>
        <taxon>Magnoliopsida</taxon>
        <taxon>eudicotyledons</taxon>
        <taxon>Gunneridae</taxon>
        <taxon>Pentapetalae</taxon>
        <taxon>asterids</taxon>
        <taxon>campanulids</taxon>
        <taxon>Asterales</taxon>
        <taxon>Asteraceae</taxon>
        <taxon>Carduoideae</taxon>
        <taxon>Cardueae</taxon>
        <taxon>Carduinae</taxon>
        <taxon>Cynara</taxon>
    </lineage>
</organism>
<accession>A0A124RCB9</accession>
<comment type="caution">
    <text evidence="2">The sequence shown here is derived from an EMBL/GenBank/DDBJ whole genome shotgun (WGS) entry which is preliminary data.</text>
</comment>
<feature type="compositionally biased region" description="Basic and acidic residues" evidence="1">
    <location>
        <begin position="37"/>
        <end position="46"/>
    </location>
</feature>
<dbReference type="Gramene" id="KVG70384">
    <property type="protein sequence ID" value="KVG70384"/>
    <property type="gene ID" value="Ccrd_026261"/>
</dbReference>
<feature type="compositionally biased region" description="Basic residues" evidence="1">
    <location>
        <begin position="1"/>
        <end position="20"/>
    </location>
</feature>
<dbReference type="STRING" id="59895.A0A124RCB9"/>
<protein>
    <submittedName>
        <fullName evidence="2">Uncharacterized protein</fullName>
    </submittedName>
</protein>